<evidence type="ECO:0000256" key="1">
    <source>
        <dbReference type="SAM" id="Coils"/>
    </source>
</evidence>
<dbReference type="EMBL" id="LAZR01013070">
    <property type="protein sequence ID" value="KKM23707.1"/>
    <property type="molecule type" value="Genomic_DNA"/>
</dbReference>
<keyword evidence="1" id="KW-0175">Coiled coil</keyword>
<evidence type="ECO:0000313" key="2">
    <source>
        <dbReference type="EMBL" id="KKM23707.1"/>
    </source>
</evidence>
<protein>
    <submittedName>
        <fullName evidence="2">Uncharacterized protein</fullName>
    </submittedName>
</protein>
<gene>
    <name evidence="2" type="ORF">LCGC14_1612490</name>
</gene>
<comment type="caution">
    <text evidence="2">The sequence shown here is derived from an EMBL/GenBank/DDBJ whole genome shotgun (WGS) entry which is preliminary data.</text>
</comment>
<dbReference type="AlphaFoldDB" id="A0A0F9I850"/>
<proteinExistence type="predicted"/>
<name>A0A0F9I850_9ZZZZ</name>
<feature type="coiled-coil region" evidence="1">
    <location>
        <begin position="48"/>
        <end position="110"/>
    </location>
</feature>
<reference evidence="2" key="1">
    <citation type="journal article" date="2015" name="Nature">
        <title>Complex archaea that bridge the gap between prokaryotes and eukaryotes.</title>
        <authorList>
            <person name="Spang A."/>
            <person name="Saw J.H."/>
            <person name="Jorgensen S.L."/>
            <person name="Zaremba-Niedzwiedzka K."/>
            <person name="Martijn J."/>
            <person name="Lind A.E."/>
            <person name="van Eijk R."/>
            <person name="Schleper C."/>
            <person name="Guy L."/>
            <person name="Ettema T.J."/>
        </authorList>
    </citation>
    <scope>NUCLEOTIDE SEQUENCE</scope>
</reference>
<accession>A0A0F9I850</accession>
<sequence length="115" mass="13616">MNEQHYGLPLCEQVIPAIGVSASDAHRAINRRMGAIFPMNPHRRFQSRTSLEENCVRLAEYAERLELELRCTQDRRKREDEHSIRLGVRVVELEEEVRRLEDRLDWAQRKLGHKV</sequence>
<organism evidence="2">
    <name type="scientific">marine sediment metagenome</name>
    <dbReference type="NCBI Taxonomy" id="412755"/>
    <lineage>
        <taxon>unclassified sequences</taxon>
        <taxon>metagenomes</taxon>
        <taxon>ecological metagenomes</taxon>
    </lineage>
</organism>